<name>A0A7T4WFD7_9PROT</name>
<feature type="active site" evidence="3">
    <location>
        <position position="46"/>
    </location>
</feature>
<organism evidence="4 5">
    <name type="scientific">Acidithiobacillus ferrivorans</name>
    <dbReference type="NCBI Taxonomy" id="160808"/>
    <lineage>
        <taxon>Bacteria</taxon>
        <taxon>Pseudomonadati</taxon>
        <taxon>Pseudomonadota</taxon>
        <taxon>Acidithiobacillia</taxon>
        <taxon>Acidithiobacillales</taxon>
        <taxon>Acidithiobacillaceae</taxon>
        <taxon>Acidithiobacillus</taxon>
    </lineage>
</organism>
<dbReference type="GO" id="GO:0005737">
    <property type="term" value="C:cytoplasm"/>
    <property type="evidence" value="ECO:0007669"/>
    <property type="project" value="TreeGrafter"/>
</dbReference>
<dbReference type="PANTHER" id="PTHR13774:SF17">
    <property type="entry name" value="PHENAZINE BIOSYNTHESIS-LIKE DOMAIN-CONTAINING PROTEIN"/>
    <property type="match status" value="1"/>
</dbReference>
<dbReference type="Proteomes" id="UP000595420">
    <property type="component" value="Chromosome"/>
</dbReference>
<evidence type="ECO:0000256" key="3">
    <source>
        <dbReference type="PIRSR" id="PIRSR016184-1"/>
    </source>
</evidence>
<dbReference type="SUPFAM" id="SSF54506">
    <property type="entry name" value="Diaminopimelate epimerase-like"/>
    <property type="match status" value="1"/>
</dbReference>
<dbReference type="EMBL" id="CP059488">
    <property type="protein sequence ID" value="QQD73594.1"/>
    <property type="molecule type" value="Genomic_DNA"/>
</dbReference>
<sequence length="269" mass="29641">MKLMQYQVDAFSHQVFSGNPAAVVPLDQWLPDAVMQAIAEENHLSETAFYVPAKNSDTFHLRWFTPVVEVDLCGHATLATAHVLFQERGFPGNEIAFETRSGILRVKKMPEGQLSMDFPLRSLHPVETPPVMENALGQKPLAVLAGDDYVVLFRDEAQIRAIHPDMTVLQQLDLRGVAITAPGKDCDFVARFFGPKVGVPEDPVTGSAYTALAPYWAERLGKTMLSARQVSQRGGEIHCGVARDRVTLTGAAATFMVGEIRFSEVYEVL</sequence>
<dbReference type="NCBIfam" id="TIGR00654">
    <property type="entry name" value="PhzF_family"/>
    <property type="match status" value="1"/>
</dbReference>
<reference evidence="4 5" key="1">
    <citation type="submission" date="2020-07" db="EMBL/GenBank/DDBJ databases">
        <title>Complete genome sequence analysis of Acidithiobacillus ferrivorans XJFY6S-08 reveals extreme environmental adaptation to alpine acid mine drainage.</title>
        <authorList>
            <person name="Yan L."/>
            <person name="Ni Y."/>
        </authorList>
    </citation>
    <scope>NUCLEOTIDE SEQUENCE [LARGE SCALE GENOMIC DNA]</scope>
    <source>
        <strain evidence="4 5">XJFY6S-08</strain>
    </source>
</reference>
<proteinExistence type="inferred from homology"/>
<gene>
    <name evidence="4" type="ORF">H2515_04850</name>
</gene>
<dbReference type="Pfam" id="PF02567">
    <property type="entry name" value="PhzC-PhzF"/>
    <property type="match status" value="1"/>
</dbReference>
<evidence type="ECO:0000313" key="5">
    <source>
        <dbReference type="Proteomes" id="UP000595420"/>
    </source>
</evidence>
<dbReference type="PANTHER" id="PTHR13774">
    <property type="entry name" value="PHENAZINE BIOSYNTHESIS PROTEIN"/>
    <property type="match status" value="1"/>
</dbReference>
<evidence type="ECO:0000313" key="4">
    <source>
        <dbReference type="EMBL" id="QQD73594.1"/>
    </source>
</evidence>
<dbReference type="GO" id="GO:0016853">
    <property type="term" value="F:isomerase activity"/>
    <property type="evidence" value="ECO:0007669"/>
    <property type="project" value="UniProtKB-KW"/>
</dbReference>
<evidence type="ECO:0000256" key="1">
    <source>
        <dbReference type="ARBA" id="ARBA00008270"/>
    </source>
</evidence>
<comment type="similarity">
    <text evidence="1">Belongs to the PhzF family.</text>
</comment>
<dbReference type="Gene3D" id="3.10.310.10">
    <property type="entry name" value="Diaminopimelate Epimerase, Chain A, domain 1"/>
    <property type="match status" value="2"/>
</dbReference>
<keyword evidence="2" id="KW-0413">Isomerase</keyword>
<protein>
    <submittedName>
        <fullName evidence="4">PhzF family phenazine biosynthesis protein</fullName>
    </submittedName>
</protein>
<accession>A0A7T4WFD7</accession>
<dbReference type="InterPro" id="IPR003719">
    <property type="entry name" value="Phenazine_PhzF-like"/>
</dbReference>
<dbReference type="AlphaFoldDB" id="A0A7T4WFD7"/>
<dbReference type="PIRSF" id="PIRSF016184">
    <property type="entry name" value="PhzC_PhzF"/>
    <property type="match status" value="1"/>
</dbReference>
<evidence type="ECO:0000256" key="2">
    <source>
        <dbReference type="ARBA" id="ARBA00023235"/>
    </source>
</evidence>
<dbReference type="RefSeq" id="WP_198661031.1">
    <property type="nucleotide sequence ID" value="NZ_CP059488.1"/>
</dbReference>